<evidence type="ECO:0000256" key="1">
    <source>
        <dbReference type="SAM" id="SignalP"/>
    </source>
</evidence>
<comment type="caution">
    <text evidence="2">The sequence shown here is derived from an EMBL/GenBank/DDBJ whole genome shotgun (WGS) entry which is preliminary data.</text>
</comment>
<dbReference type="AlphaFoldDB" id="A0AAE0GI73"/>
<dbReference type="Proteomes" id="UP001190700">
    <property type="component" value="Unassembled WGS sequence"/>
</dbReference>
<keyword evidence="3" id="KW-1185">Reference proteome</keyword>
<feature type="chain" id="PRO_5042231816" evidence="1">
    <location>
        <begin position="21"/>
        <end position="804"/>
    </location>
</feature>
<accession>A0AAE0GI73</accession>
<feature type="signal peptide" evidence="1">
    <location>
        <begin position="1"/>
        <end position="20"/>
    </location>
</feature>
<proteinExistence type="predicted"/>
<organism evidence="2 3">
    <name type="scientific">Cymbomonas tetramitiformis</name>
    <dbReference type="NCBI Taxonomy" id="36881"/>
    <lineage>
        <taxon>Eukaryota</taxon>
        <taxon>Viridiplantae</taxon>
        <taxon>Chlorophyta</taxon>
        <taxon>Pyramimonadophyceae</taxon>
        <taxon>Pyramimonadales</taxon>
        <taxon>Pyramimonadaceae</taxon>
        <taxon>Cymbomonas</taxon>
    </lineage>
</organism>
<protein>
    <submittedName>
        <fullName evidence="2">Uncharacterized protein</fullName>
    </submittedName>
</protein>
<keyword evidence="1" id="KW-0732">Signal</keyword>
<dbReference type="EMBL" id="LGRX02005747">
    <property type="protein sequence ID" value="KAK3277941.1"/>
    <property type="molecule type" value="Genomic_DNA"/>
</dbReference>
<gene>
    <name evidence="2" type="ORF">CYMTET_14087</name>
</gene>
<reference evidence="2 3" key="1">
    <citation type="journal article" date="2015" name="Genome Biol. Evol.">
        <title>Comparative Genomics of a Bacterivorous Green Alga Reveals Evolutionary Causalities and Consequences of Phago-Mixotrophic Mode of Nutrition.</title>
        <authorList>
            <person name="Burns J.A."/>
            <person name="Paasch A."/>
            <person name="Narechania A."/>
            <person name="Kim E."/>
        </authorList>
    </citation>
    <scope>NUCLEOTIDE SEQUENCE [LARGE SCALE GENOMIC DNA]</scope>
    <source>
        <strain evidence="2 3">PLY_AMNH</strain>
    </source>
</reference>
<sequence>MAAKAASHAVALAAVPAAAAVRAVGPAIGVLLDELSTSAICTEKWSLESMDVLAEVSLVHARNLSVLIVATGSTRFGADPIETVRPAKMPLLVHLCPELEAQDPDTLVGPRATLELLQARVFLLKKTLAGWQDFVALVDPSFVTTDFRGPGGGRADAGVAERAMPVAGALAIVPETPTKPELYRQREADIKAAVRGDPVSEEAAQFTGGGSLLTNLAPFVPLGGLHKGVDLRVRPFRGFAEDDEPRWELGMDGKSRLHLNTKCKSIQEWEQAFLHIAVECPSKEQSRVPFVVSLLALATLAEEVVAGHIQDTSTVSLAPADTSVTQWQEFIAELPDAGASMPDVTANVCRMAAAFKTDPDKIFLVRGAVCGVGFPFSSVLEDIFYTVENYVPVEHWAAMDKEIRKERAAGNVVMVKMEWDIQGISAVGVVAKERKGVLKLRPVWDYSRPEDVGVNSRIDLEKEKFSSIKDAYALLRPCLWMAKLNLTATYRSVPVAAMCWITHVFKWDEEHDVRLRPVHISSEDNIYSDLLSRDRVEDFRTRFEANKQRLVWIEDRDDWMLVPTLWHPLDVQFGPFTVDCCVSENLANSFCRVSWTKVDDARVMDFSGHNAWGSLPFSDFIDIVRNFLRCKRREQQGTSTTFRVPLWPGNSGFELVVSLLGVARGFLEKMLPAEDVVLADWVVYMVRERAVKPDTAKKYTFGVRALHVQLGFEWVPVRQRWAVHAVVQGCGRRWDTPSKRVMPLGFEKLLLIAEVVDPHNFNVNVVFVAMDTAFFIFFRKNTVSVGKAEAWNPRGHLWFPRAGP</sequence>
<name>A0AAE0GI73_9CHLO</name>
<evidence type="ECO:0000313" key="2">
    <source>
        <dbReference type="EMBL" id="KAK3277941.1"/>
    </source>
</evidence>
<evidence type="ECO:0000313" key="3">
    <source>
        <dbReference type="Proteomes" id="UP001190700"/>
    </source>
</evidence>